<name>A0A119VJA4_9BURK</name>
<dbReference type="InterPro" id="IPR002347">
    <property type="entry name" value="SDR_fam"/>
</dbReference>
<comment type="similarity">
    <text evidence="1">Belongs to the short-chain dehydrogenases/reductases (SDR) family.</text>
</comment>
<feature type="domain" description="Ketoreductase" evidence="3">
    <location>
        <begin position="10"/>
        <end position="174"/>
    </location>
</feature>
<dbReference type="Pfam" id="PF13561">
    <property type="entry name" value="adh_short_C2"/>
    <property type="match status" value="1"/>
</dbReference>
<comment type="caution">
    <text evidence="4">The sequence shown here is derived from an EMBL/GenBank/DDBJ whole genome shotgun (WGS) entry which is preliminary data.</text>
</comment>
<proteinExistence type="inferred from homology"/>
<dbReference type="Proteomes" id="UP000068016">
    <property type="component" value="Unassembled WGS sequence"/>
</dbReference>
<dbReference type="PANTHER" id="PTHR43639">
    <property type="entry name" value="OXIDOREDUCTASE, SHORT-CHAIN DEHYDROGENASE/REDUCTASE FAMILY (AFU_ORTHOLOGUE AFUA_5G02870)"/>
    <property type="match status" value="1"/>
</dbReference>
<evidence type="ECO:0000256" key="1">
    <source>
        <dbReference type="ARBA" id="ARBA00006484"/>
    </source>
</evidence>
<evidence type="ECO:0000256" key="2">
    <source>
        <dbReference type="ARBA" id="ARBA00023002"/>
    </source>
</evidence>
<keyword evidence="2" id="KW-0560">Oxidoreductase</keyword>
<dbReference type="InterPro" id="IPR020904">
    <property type="entry name" value="Sc_DH/Rdtase_CS"/>
</dbReference>
<protein>
    <submittedName>
        <fullName evidence="4">Short-chain dehydrogenase</fullName>
    </submittedName>
</protein>
<evidence type="ECO:0000313" key="5">
    <source>
        <dbReference type="Proteomes" id="UP000068016"/>
    </source>
</evidence>
<dbReference type="PROSITE" id="PS00061">
    <property type="entry name" value="ADH_SHORT"/>
    <property type="match status" value="1"/>
</dbReference>
<accession>A0A119VJA4</accession>
<dbReference type="SUPFAM" id="SSF51735">
    <property type="entry name" value="NAD(P)-binding Rossmann-fold domains"/>
    <property type="match status" value="1"/>
</dbReference>
<dbReference type="PRINTS" id="PR00081">
    <property type="entry name" value="GDHRDH"/>
</dbReference>
<dbReference type="PRINTS" id="PR00080">
    <property type="entry name" value="SDRFAMILY"/>
</dbReference>
<dbReference type="AlphaFoldDB" id="A0A119VJA4"/>
<dbReference type="CDD" id="cd05233">
    <property type="entry name" value="SDR_c"/>
    <property type="match status" value="1"/>
</dbReference>
<dbReference type="InterPro" id="IPR036291">
    <property type="entry name" value="NAD(P)-bd_dom_sf"/>
</dbReference>
<reference evidence="4 5" key="1">
    <citation type="submission" date="2015-11" db="EMBL/GenBank/DDBJ databases">
        <title>Expanding the genomic diversity of Burkholderia species for the development of highly accurate diagnostics.</title>
        <authorList>
            <person name="Sahl J."/>
            <person name="Keim P."/>
            <person name="Wagner D."/>
        </authorList>
    </citation>
    <scope>NUCLEOTIDE SEQUENCE [LARGE SCALE GENOMIC DNA]</scope>
    <source>
        <strain evidence="4 5">MSMB793WGS</strain>
    </source>
</reference>
<dbReference type="EMBL" id="LPLZ01000046">
    <property type="protein sequence ID" value="KWN14673.1"/>
    <property type="molecule type" value="Genomic_DNA"/>
</dbReference>
<dbReference type="RefSeq" id="WP_060347437.1">
    <property type="nucleotide sequence ID" value="NZ_LPLZ01000046.1"/>
</dbReference>
<evidence type="ECO:0000259" key="3">
    <source>
        <dbReference type="SMART" id="SM00822"/>
    </source>
</evidence>
<dbReference type="SMART" id="SM00822">
    <property type="entry name" value="PKS_KR"/>
    <property type="match status" value="1"/>
</dbReference>
<dbReference type="InterPro" id="IPR057326">
    <property type="entry name" value="KR_dom"/>
</dbReference>
<sequence>MFDPHLFEGKVILVSGAAGGVGSAVARLLHGSAARLALTSTHAQRLSALASELHAQAILADITQVADCQRIVNETLDQYGRLDALVNCAGVWTEGDSDRVTEDDWDRCIDVNLKGAFFLCTRAIPALKITRGVIINVGSDAGIAGNARCAVYCASKGGLVLMGKALALELASFGIRVNTVCPSDIATPMLYRQADCFGDGDPQGYLTKLLSRYPQHPPRFITPDEVASLIGFLLTAPASPITGATLNMDFGITSGY</sequence>
<evidence type="ECO:0000313" key="4">
    <source>
        <dbReference type="EMBL" id="KWN14673.1"/>
    </source>
</evidence>
<dbReference type="GO" id="GO:0016491">
    <property type="term" value="F:oxidoreductase activity"/>
    <property type="evidence" value="ECO:0007669"/>
    <property type="project" value="UniProtKB-KW"/>
</dbReference>
<dbReference type="FunFam" id="3.40.50.720:FF:000084">
    <property type="entry name" value="Short-chain dehydrogenase reductase"/>
    <property type="match status" value="1"/>
</dbReference>
<dbReference type="PANTHER" id="PTHR43639:SF9">
    <property type="entry name" value="BLL5898 PROTEIN"/>
    <property type="match status" value="1"/>
</dbReference>
<dbReference type="Gene3D" id="3.40.50.720">
    <property type="entry name" value="NAD(P)-binding Rossmann-like Domain"/>
    <property type="match status" value="1"/>
</dbReference>
<gene>
    <name evidence="4" type="ORF">WT83_16350</name>
</gene>
<organism evidence="4 5">
    <name type="scientific">Burkholderia territorii</name>
    <dbReference type="NCBI Taxonomy" id="1503055"/>
    <lineage>
        <taxon>Bacteria</taxon>
        <taxon>Pseudomonadati</taxon>
        <taxon>Pseudomonadota</taxon>
        <taxon>Betaproteobacteria</taxon>
        <taxon>Burkholderiales</taxon>
        <taxon>Burkholderiaceae</taxon>
        <taxon>Burkholderia</taxon>
        <taxon>Burkholderia cepacia complex</taxon>
    </lineage>
</organism>